<evidence type="ECO:0000256" key="3">
    <source>
        <dbReference type="ARBA" id="ARBA00023163"/>
    </source>
</evidence>
<dbReference type="AlphaFoldDB" id="A0A7Y6I9V6"/>
<feature type="domain" description="HTH hxlR-type" evidence="4">
    <location>
        <begin position="1"/>
        <end position="97"/>
    </location>
</feature>
<dbReference type="InterPro" id="IPR036388">
    <property type="entry name" value="WH-like_DNA-bd_sf"/>
</dbReference>
<dbReference type="PANTHER" id="PTHR33204:SF39">
    <property type="entry name" value="TRANSCRIPTIONAL REGULATORY PROTEIN"/>
    <property type="match status" value="1"/>
</dbReference>
<dbReference type="Proteomes" id="UP000586042">
    <property type="component" value="Unassembled WGS sequence"/>
</dbReference>
<protein>
    <submittedName>
        <fullName evidence="5">Helix-turn-helix transcriptional regulator</fullName>
    </submittedName>
</protein>
<dbReference type="EMBL" id="JABWGN010000009">
    <property type="protein sequence ID" value="NUW34347.1"/>
    <property type="molecule type" value="Genomic_DNA"/>
</dbReference>
<proteinExistence type="predicted"/>
<evidence type="ECO:0000313" key="6">
    <source>
        <dbReference type="Proteomes" id="UP000586042"/>
    </source>
</evidence>
<dbReference type="GO" id="GO:0003677">
    <property type="term" value="F:DNA binding"/>
    <property type="evidence" value="ECO:0007669"/>
    <property type="project" value="UniProtKB-KW"/>
</dbReference>
<evidence type="ECO:0000256" key="1">
    <source>
        <dbReference type="ARBA" id="ARBA00023015"/>
    </source>
</evidence>
<organism evidence="5 6">
    <name type="scientific">Nonomuraea montanisoli</name>
    <dbReference type="NCBI Taxonomy" id="2741721"/>
    <lineage>
        <taxon>Bacteria</taxon>
        <taxon>Bacillati</taxon>
        <taxon>Actinomycetota</taxon>
        <taxon>Actinomycetes</taxon>
        <taxon>Streptosporangiales</taxon>
        <taxon>Streptosporangiaceae</taxon>
        <taxon>Nonomuraea</taxon>
    </lineage>
</organism>
<keyword evidence="2" id="KW-0238">DNA-binding</keyword>
<dbReference type="SUPFAM" id="SSF46785">
    <property type="entry name" value="Winged helix' DNA-binding domain"/>
    <property type="match status" value="1"/>
</dbReference>
<keyword evidence="1" id="KW-0805">Transcription regulation</keyword>
<keyword evidence="6" id="KW-1185">Reference proteome</keyword>
<dbReference type="InterPro" id="IPR002577">
    <property type="entry name" value="HTH_HxlR"/>
</dbReference>
<dbReference type="Pfam" id="PF01638">
    <property type="entry name" value="HxlR"/>
    <property type="match status" value="1"/>
</dbReference>
<evidence type="ECO:0000259" key="4">
    <source>
        <dbReference type="PROSITE" id="PS51118"/>
    </source>
</evidence>
<evidence type="ECO:0000313" key="5">
    <source>
        <dbReference type="EMBL" id="NUW34347.1"/>
    </source>
</evidence>
<reference evidence="5 6" key="1">
    <citation type="submission" date="2020-06" db="EMBL/GenBank/DDBJ databases">
        <title>Nonomuraea sp. SMC257, a novel actinomycete isolated from soil.</title>
        <authorList>
            <person name="Chanama M."/>
        </authorList>
    </citation>
    <scope>NUCLEOTIDE SEQUENCE [LARGE SCALE GENOMIC DNA]</scope>
    <source>
        <strain evidence="5 6">SMC257</strain>
    </source>
</reference>
<evidence type="ECO:0000256" key="2">
    <source>
        <dbReference type="ARBA" id="ARBA00023125"/>
    </source>
</evidence>
<comment type="caution">
    <text evidence="5">The sequence shown here is derived from an EMBL/GenBank/DDBJ whole genome shotgun (WGS) entry which is preliminary data.</text>
</comment>
<accession>A0A7Y6I9V6</accession>
<gene>
    <name evidence="5" type="ORF">HTZ77_23325</name>
</gene>
<name>A0A7Y6I9V6_9ACTN</name>
<dbReference type="InterPro" id="IPR036390">
    <property type="entry name" value="WH_DNA-bd_sf"/>
</dbReference>
<dbReference type="PANTHER" id="PTHR33204">
    <property type="entry name" value="TRANSCRIPTIONAL REGULATOR, MARR FAMILY"/>
    <property type="match status" value="1"/>
</dbReference>
<dbReference type="PROSITE" id="PS51118">
    <property type="entry name" value="HTH_HXLR"/>
    <property type="match status" value="1"/>
</dbReference>
<sequence length="109" mass="12374">MLQILSVIGDKWSILVIGQLRDGTLRFGELHRAVKGISQRMLTLTLRQLERDGLVTRTVHPSVPPRVDYALTELGTTLLDSVVALGHWATAHRQEITTHRRRYDAARRP</sequence>
<keyword evidence="3" id="KW-0804">Transcription</keyword>
<dbReference type="Gene3D" id="1.10.10.10">
    <property type="entry name" value="Winged helix-like DNA-binding domain superfamily/Winged helix DNA-binding domain"/>
    <property type="match status" value="1"/>
</dbReference>